<name>A0ABS3XT24_9ACTN</name>
<dbReference type="GeneID" id="96264085"/>
<keyword evidence="2" id="KW-1185">Reference proteome</keyword>
<reference evidence="1 2" key="1">
    <citation type="submission" date="2021-02" db="EMBL/GenBank/DDBJ databases">
        <title>Streptomyces spirodelae sp. nov., isolated from duckweed.</title>
        <authorList>
            <person name="Saimee Y."/>
            <person name="Duangmal K."/>
        </authorList>
    </citation>
    <scope>NUCLEOTIDE SEQUENCE [LARGE SCALE GENOMIC DNA]</scope>
    <source>
        <strain evidence="1 2">DSM 42105</strain>
    </source>
</reference>
<accession>A0ABS3XT24</accession>
<dbReference type="EMBL" id="JAFFZM010000004">
    <property type="protein sequence ID" value="MBO8198558.1"/>
    <property type="molecule type" value="Genomic_DNA"/>
</dbReference>
<protein>
    <submittedName>
        <fullName evidence="1">Uncharacterized protein</fullName>
    </submittedName>
</protein>
<sequence length="138" mass="15057">MTLQAVITEPIGSMRAKALVELFGRRVPVDLHFSGPADRLLVAAVPDRSDIIAKYAGATPCFGVVGRIASGRNRDRHIRVDKMCDLPGGEEDPVEATGVMIRIADDVGMSVNCTNEWVEDWAGVEETFERDGLTVDWS</sequence>
<dbReference type="RefSeq" id="WP_209210278.1">
    <property type="nucleotide sequence ID" value="NZ_JAFFZM010000004.1"/>
</dbReference>
<evidence type="ECO:0000313" key="2">
    <source>
        <dbReference type="Proteomes" id="UP000721954"/>
    </source>
</evidence>
<proteinExistence type="predicted"/>
<dbReference type="Proteomes" id="UP000721954">
    <property type="component" value="Unassembled WGS sequence"/>
</dbReference>
<evidence type="ECO:0000313" key="1">
    <source>
        <dbReference type="EMBL" id="MBO8198558.1"/>
    </source>
</evidence>
<comment type="caution">
    <text evidence="1">The sequence shown here is derived from an EMBL/GenBank/DDBJ whole genome shotgun (WGS) entry which is preliminary data.</text>
</comment>
<gene>
    <name evidence="1" type="ORF">JW613_09600</name>
</gene>
<organism evidence="1 2">
    <name type="scientific">Streptomyces smyrnaeus</name>
    <dbReference type="NCBI Taxonomy" id="1387713"/>
    <lineage>
        <taxon>Bacteria</taxon>
        <taxon>Bacillati</taxon>
        <taxon>Actinomycetota</taxon>
        <taxon>Actinomycetes</taxon>
        <taxon>Kitasatosporales</taxon>
        <taxon>Streptomycetaceae</taxon>
        <taxon>Streptomyces</taxon>
    </lineage>
</organism>